<dbReference type="EMBL" id="LT598465">
    <property type="protein sequence ID" value="SCU92471.1"/>
    <property type="molecule type" value="Genomic_DNA"/>
</dbReference>
<reference evidence="1 2" key="1">
    <citation type="submission" date="2016-03" db="EMBL/GenBank/DDBJ databases">
        <authorList>
            <person name="Devillers H."/>
        </authorList>
    </citation>
    <scope>NUCLEOTIDE SEQUENCE [LARGE SCALE GENOMIC DNA]</scope>
    <source>
        <strain evidence="1">CBS 11717</strain>
    </source>
</reference>
<dbReference type="AlphaFoldDB" id="A0A1G4JP14"/>
<accession>A0A1G4JP14</accession>
<sequence length="416" mass="47704">MSINSDEFFGPLLVEQAAYAIRKNVGSKDDQLEISIKALTYLKAIDMMNCPTSELFMHMISSAGLIDEKAVSASRDRFRQDNSSVNDLEIERKVVAHEYTQAITIMEAKHDDKQIERLVKTLILAQKWKILRELEKRLKSNQLVVTDKTWNLQGPVKDQTTVLLLFCGAYFLEGKYLECFKQFVLVQQETPKIVNLLANGSFSTFFTSMELVYMVSLSIIVYLPFEKLETFLQLEDMQYFLNMADVLKTSLNLLAATNFKEFLTLWNDEIQKVCRDSFFLSKQWANLTKTAHHKIIFFYLRICNVVEVSYLSSILGLDFEDVTSHVSQLISDANLNFVVKEGLVMYRGAMQMRELQAGLVKSGLQLASKMEILKARNQQVREIIQLNIISNDQNKKLSENNEAMSLKEANDSDDNV</sequence>
<name>A0A1G4JP14_9SACH</name>
<dbReference type="Proteomes" id="UP000191024">
    <property type="component" value="Chromosome E"/>
</dbReference>
<organism evidence="1 2">
    <name type="scientific">Lachancea mirantina</name>
    <dbReference type="NCBI Taxonomy" id="1230905"/>
    <lineage>
        <taxon>Eukaryota</taxon>
        <taxon>Fungi</taxon>
        <taxon>Dikarya</taxon>
        <taxon>Ascomycota</taxon>
        <taxon>Saccharomycotina</taxon>
        <taxon>Saccharomycetes</taxon>
        <taxon>Saccharomycetales</taxon>
        <taxon>Saccharomycetaceae</taxon>
        <taxon>Lachancea</taxon>
    </lineage>
</organism>
<dbReference type="STRING" id="1230905.A0A1G4JP14"/>
<gene>
    <name evidence="1" type="ORF">LAMI_0E10616G</name>
</gene>
<evidence type="ECO:0000313" key="2">
    <source>
        <dbReference type="Proteomes" id="UP000191024"/>
    </source>
</evidence>
<protein>
    <submittedName>
        <fullName evidence="1">LAMI_0E10616g1_1</fullName>
    </submittedName>
</protein>
<dbReference type="OrthoDB" id="4033625at2759"/>
<keyword evidence="2" id="KW-1185">Reference proteome</keyword>
<proteinExistence type="predicted"/>
<evidence type="ECO:0000313" key="1">
    <source>
        <dbReference type="EMBL" id="SCU92471.1"/>
    </source>
</evidence>